<dbReference type="AlphaFoldDB" id="A0A964BTR4"/>
<evidence type="ECO:0000256" key="1">
    <source>
        <dbReference type="ARBA" id="ARBA00022598"/>
    </source>
</evidence>
<dbReference type="SUPFAM" id="SSF55681">
    <property type="entry name" value="Class II aaRS and biotin synthetases"/>
    <property type="match status" value="1"/>
</dbReference>
<dbReference type="EC" id="6.3.4.15" evidence="3"/>
<dbReference type="InterPro" id="IPR004143">
    <property type="entry name" value="BPL_LPL_catalytic"/>
</dbReference>
<accession>A0A964BTR4</accession>
<reference evidence="3" key="1">
    <citation type="journal article" date="2021" name="Antonie Van Leeuwenhoek">
        <title>Draft genome and description of Waterburya agarophytonicola gen. nov. sp. nov. (Pleurocapsales, Cyanobacteria): a seaweed symbiont.</title>
        <authorList>
            <person name="Bonthond G."/>
            <person name="Shalygin S."/>
            <person name="Bayer T."/>
            <person name="Weinberger F."/>
        </authorList>
    </citation>
    <scope>NUCLEOTIDE SEQUENCE</scope>
    <source>
        <strain evidence="3">KI4</strain>
    </source>
</reference>
<dbReference type="PANTHER" id="PTHR12835:SF5">
    <property type="entry name" value="BIOTIN--PROTEIN LIGASE"/>
    <property type="match status" value="1"/>
</dbReference>
<dbReference type="RefSeq" id="WP_229642424.1">
    <property type="nucleotide sequence ID" value="NZ_JADWDC010000077.1"/>
</dbReference>
<evidence type="ECO:0000313" key="3">
    <source>
        <dbReference type="EMBL" id="MCC0179325.1"/>
    </source>
</evidence>
<dbReference type="GO" id="GO:0005737">
    <property type="term" value="C:cytoplasm"/>
    <property type="evidence" value="ECO:0007669"/>
    <property type="project" value="TreeGrafter"/>
</dbReference>
<evidence type="ECO:0000313" key="4">
    <source>
        <dbReference type="Proteomes" id="UP000729733"/>
    </source>
</evidence>
<dbReference type="CDD" id="cd16442">
    <property type="entry name" value="BPL"/>
    <property type="match status" value="1"/>
</dbReference>
<name>A0A964BTR4_9CYAN</name>
<dbReference type="InterPro" id="IPR045864">
    <property type="entry name" value="aa-tRNA-synth_II/BPL/LPL"/>
</dbReference>
<dbReference type="Proteomes" id="UP000729733">
    <property type="component" value="Unassembled WGS sequence"/>
</dbReference>
<dbReference type="GO" id="GO:0004077">
    <property type="term" value="F:biotin--[biotin carboxyl-carrier protein] ligase activity"/>
    <property type="evidence" value="ECO:0007669"/>
    <property type="project" value="UniProtKB-EC"/>
</dbReference>
<dbReference type="PROSITE" id="PS51733">
    <property type="entry name" value="BPL_LPL_CATALYTIC"/>
    <property type="match status" value="1"/>
</dbReference>
<sequence>MSFNLQLYQETWLKIARIAIINTLSNNIQTIPLRVFDSLTSSNTKLWELIDRGTPTPTAVIALQQTAGKGQWGNSWVSSGGGLYLSVALDIDLDINHSSHLVMATAWGIATVLRYYQLPVTIKWSNDLILDNRKLGGIKIETRNHKKKLIKAVIGVGINWHNPIPNVGINLKSYYQNKAIKSINSLEELTAIASYGISFGYQYYLSVGIEQLLANYLAILNSIGKQVIINNSLGEVIGVTQDGKIKIQLRSPGASSTITFAPGQISLGY</sequence>
<keyword evidence="1 3" id="KW-0436">Ligase</keyword>
<dbReference type="PANTHER" id="PTHR12835">
    <property type="entry name" value="BIOTIN PROTEIN LIGASE"/>
    <property type="match status" value="1"/>
</dbReference>
<protein>
    <submittedName>
        <fullName evidence="3">Biotin--[acetyl-CoA-carboxylase] ligase</fullName>
        <ecNumber evidence="3">6.3.4.15</ecNumber>
    </submittedName>
</protein>
<gene>
    <name evidence="3" type="ORF">I4641_20390</name>
</gene>
<dbReference type="EMBL" id="JADWDC010000077">
    <property type="protein sequence ID" value="MCC0179325.1"/>
    <property type="molecule type" value="Genomic_DNA"/>
</dbReference>
<organism evidence="3 4">
    <name type="scientific">Waterburya agarophytonicola KI4</name>
    <dbReference type="NCBI Taxonomy" id="2874699"/>
    <lineage>
        <taxon>Bacteria</taxon>
        <taxon>Bacillati</taxon>
        <taxon>Cyanobacteriota</taxon>
        <taxon>Cyanophyceae</taxon>
        <taxon>Pleurocapsales</taxon>
        <taxon>Hyellaceae</taxon>
        <taxon>Waterburya</taxon>
        <taxon>Waterburya agarophytonicola</taxon>
    </lineage>
</organism>
<comment type="caution">
    <text evidence="3">The sequence shown here is derived from an EMBL/GenBank/DDBJ whole genome shotgun (WGS) entry which is preliminary data.</text>
</comment>
<keyword evidence="4" id="KW-1185">Reference proteome</keyword>
<dbReference type="InterPro" id="IPR004408">
    <property type="entry name" value="Biotin_CoA_COase_ligase"/>
</dbReference>
<feature type="domain" description="BPL/LPL catalytic" evidence="2">
    <location>
        <begin position="32"/>
        <end position="220"/>
    </location>
</feature>
<dbReference type="Gene3D" id="3.30.930.10">
    <property type="entry name" value="Bira Bifunctional Protein, Domain 2"/>
    <property type="match status" value="1"/>
</dbReference>
<dbReference type="NCBIfam" id="TIGR00121">
    <property type="entry name" value="birA_ligase"/>
    <property type="match status" value="1"/>
</dbReference>
<evidence type="ECO:0000259" key="2">
    <source>
        <dbReference type="PROSITE" id="PS51733"/>
    </source>
</evidence>
<proteinExistence type="predicted"/>
<dbReference type="Pfam" id="PF03099">
    <property type="entry name" value="BPL_LplA_LipB"/>
    <property type="match status" value="1"/>
</dbReference>